<organism evidence="1">
    <name type="scientific">Anguilla anguilla</name>
    <name type="common">European freshwater eel</name>
    <name type="synonym">Muraena anguilla</name>
    <dbReference type="NCBI Taxonomy" id="7936"/>
    <lineage>
        <taxon>Eukaryota</taxon>
        <taxon>Metazoa</taxon>
        <taxon>Chordata</taxon>
        <taxon>Craniata</taxon>
        <taxon>Vertebrata</taxon>
        <taxon>Euteleostomi</taxon>
        <taxon>Actinopterygii</taxon>
        <taxon>Neopterygii</taxon>
        <taxon>Teleostei</taxon>
        <taxon>Anguilliformes</taxon>
        <taxon>Anguillidae</taxon>
        <taxon>Anguilla</taxon>
    </lineage>
</organism>
<proteinExistence type="predicted"/>
<evidence type="ECO:0000313" key="1">
    <source>
        <dbReference type="EMBL" id="JAH42787.1"/>
    </source>
</evidence>
<name>A0A0E9SNI4_ANGAN</name>
<protein>
    <submittedName>
        <fullName evidence="1">Uncharacterized protein</fullName>
    </submittedName>
</protein>
<reference evidence="1" key="1">
    <citation type="submission" date="2014-11" db="EMBL/GenBank/DDBJ databases">
        <authorList>
            <person name="Amaro Gonzalez C."/>
        </authorList>
    </citation>
    <scope>NUCLEOTIDE SEQUENCE</scope>
</reference>
<reference evidence="1" key="2">
    <citation type="journal article" date="2015" name="Fish Shellfish Immunol.">
        <title>Early steps in the European eel (Anguilla anguilla)-Vibrio vulnificus interaction in the gills: Role of the RtxA13 toxin.</title>
        <authorList>
            <person name="Callol A."/>
            <person name="Pajuelo D."/>
            <person name="Ebbesson L."/>
            <person name="Teles M."/>
            <person name="MacKenzie S."/>
            <person name="Amaro C."/>
        </authorList>
    </citation>
    <scope>NUCLEOTIDE SEQUENCE</scope>
</reference>
<sequence length="41" mass="4335">MFKCSMITPLESIKHAHKSSSNASFTCVSPIISGKSCASAF</sequence>
<dbReference type="EMBL" id="GBXM01065790">
    <property type="protein sequence ID" value="JAH42787.1"/>
    <property type="molecule type" value="Transcribed_RNA"/>
</dbReference>
<accession>A0A0E9SNI4</accession>
<dbReference type="AlphaFoldDB" id="A0A0E9SNI4"/>